<accession>A0A2Z6RBR6</accession>
<sequence>MNSLLGSILANSAISLATSFLLEAMIHPWMRQLRPQSPMMTTKIMMALGTVTLPAAHSSSTRWYSAGKRFLWYRERSKNSRKNIWIGTKIEFSELSRDWFFIQVDKNGKLKGVHKRYILDEPIAISHKSHGPIDMRKTGTYAARFSSKRLSEEELLDQCWKFKIKKR</sequence>
<evidence type="ECO:0000313" key="1">
    <source>
        <dbReference type="EMBL" id="GBB99907.1"/>
    </source>
</evidence>
<reference evidence="2" key="2">
    <citation type="submission" date="2019-10" db="EMBL/GenBank/DDBJ databases">
        <title>Conservation and host-specific expression of non-tandemly repeated heterogenous ribosome RNA gene in arbuscular mycorrhizal fungi.</title>
        <authorList>
            <person name="Maeda T."/>
            <person name="Kobayashi Y."/>
            <person name="Nakagawa T."/>
            <person name="Ezawa T."/>
            <person name="Yamaguchi K."/>
            <person name="Bino T."/>
            <person name="Nishimoto Y."/>
            <person name="Shigenobu S."/>
            <person name="Kawaguchi M."/>
        </authorList>
    </citation>
    <scope>NUCLEOTIDE SEQUENCE</scope>
    <source>
        <strain evidence="2">HR1</strain>
    </source>
</reference>
<protein>
    <submittedName>
        <fullName evidence="1">Uncharacterized protein</fullName>
    </submittedName>
</protein>
<dbReference type="Proteomes" id="UP000615446">
    <property type="component" value="Unassembled WGS sequence"/>
</dbReference>
<keyword evidence="3" id="KW-1185">Reference proteome</keyword>
<organism evidence="1 3">
    <name type="scientific">Rhizophagus clarus</name>
    <dbReference type="NCBI Taxonomy" id="94130"/>
    <lineage>
        <taxon>Eukaryota</taxon>
        <taxon>Fungi</taxon>
        <taxon>Fungi incertae sedis</taxon>
        <taxon>Mucoromycota</taxon>
        <taxon>Glomeromycotina</taxon>
        <taxon>Glomeromycetes</taxon>
        <taxon>Glomerales</taxon>
        <taxon>Glomeraceae</taxon>
        <taxon>Rhizophagus</taxon>
    </lineage>
</organism>
<reference evidence="1 3" key="1">
    <citation type="submission" date="2017-11" db="EMBL/GenBank/DDBJ databases">
        <title>The genome of Rhizophagus clarus HR1 reveals common genetic basis of auxotrophy among arbuscular mycorrhizal fungi.</title>
        <authorList>
            <person name="Kobayashi Y."/>
        </authorList>
    </citation>
    <scope>NUCLEOTIDE SEQUENCE [LARGE SCALE GENOMIC DNA]</scope>
    <source>
        <strain evidence="1 3">HR1</strain>
    </source>
</reference>
<dbReference type="OrthoDB" id="2445188at2759"/>
<dbReference type="EMBL" id="BEXD01002979">
    <property type="protein sequence ID" value="GBB99907.1"/>
    <property type="molecule type" value="Genomic_DNA"/>
</dbReference>
<comment type="caution">
    <text evidence="1">The sequence shown here is derived from an EMBL/GenBank/DDBJ whole genome shotgun (WGS) entry which is preliminary data.</text>
</comment>
<name>A0A2Z6RBR6_9GLOM</name>
<dbReference type="AlphaFoldDB" id="A0A2Z6RBR6"/>
<evidence type="ECO:0000313" key="2">
    <source>
        <dbReference type="EMBL" id="GES76426.1"/>
    </source>
</evidence>
<dbReference type="Proteomes" id="UP000247702">
    <property type="component" value="Unassembled WGS sequence"/>
</dbReference>
<proteinExistence type="predicted"/>
<dbReference type="EMBL" id="BLAL01000020">
    <property type="protein sequence ID" value="GES76426.1"/>
    <property type="molecule type" value="Genomic_DNA"/>
</dbReference>
<evidence type="ECO:0000313" key="3">
    <source>
        <dbReference type="Proteomes" id="UP000247702"/>
    </source>
</evidence>
<gene>
    <name evidence="2" type="ORF">RCL2_000383100</name>
    <name evidence="1" type="ORF">RclHR1_03680002</name>
</gene>